<feature type="region of interest" description="Disordered" evidence="2">
    <location>
        <begin position="302"/>
        <end position="321"/>
    </location>
</feature>
<dbReference type="EMBL" id="JAVRQU010000001">
    <property type="protein sequence ID" value="KAK5707985.1"/>
    <property type="molecule type" value="Genomic_DNA"/>
</dbReference>
<dbReference type="Proteomes" id="UP001310594">
    <property type="component" value="Unassembled WGS sequence"/>
</dbReference>
<dbReference type="GO" id="GO:0043161">
    <property type="term" value="P:proteasome-mediated ubiquitin-dependent protein catabolic process"/>
    <property type="evidence" value="ECO:0007669"/>
    <property type="project" value="TreeGrafter"/>
</dbReference>
<feature type="region of interest" description="Disordered" evidence="2">
    <location>
        <begin position="236"/>
        <end position="283"/>
    </location>
</feature>
<accession>A0AAN7WKE1</accession>
<dbReference type="GO" id="GO:0005773">
    <property type="term" value="C:vacuole"/>
    <property type="evidence" value="ECO:0007669"/>
    <property type="project" value="GOC"/>
</dbReference>
<name>A0AAN7WKE1_9PEZI</name>
<sequence>MPPPTSPQSPISYRSSTVPNPETADRADAVNVDFLRHALDDEETESSRTHIDVDRDPRRPQTQRQPSAQGRHDTPEDLSRRERLQRVLSRLNRLHEPTAPSTSTYSNRTPSPRRQDLYDWAPSYDNIDLHDRDLDYVLGELRRQQPETASSRANVVGQSQVSRATAPGNGNGNGTSTSSTTAAESTDRRERLRERERRRRDTEWVSLRARAAIQRSRQEGSPSATERMLRYVMRERSGLSEEEERARGSGWFRPSPSRSGNAEHRSSTNWALPPPASDVDSDRPERLEAFRREYLAENVPSRLPRVSTPTPPPAISSPPTTTTTFLENALKYLSELRSIPSSDGMDEDERGDRESQVLGLSMDYGLATKELWADKHDDFVMDLQTIKPLADSSWLQPGTVFDGHQHATNPGLIQPSRPRTSNVTHVLEQINPSFTSQAASSHTMGFDHPPGSTSVASFDATRPWLSHQPTLPSMFSKLLPLDPQHDQWPVRVTIHSIDAAKMTLQGTMEAYDVPQHSIGSLGMLSSSAERPKAGKKNAPIITYLEGHIIDLTTHSFLTPDPTDNPEQPDTMTAFRRSNDIVFPAATPQIDGSNWRKLPPFAGLHSDDALARLLLSRQRLAALNKDYIFMRWKERCFVHSKDTPCSETDAGVRHSDQDRGHGLTISGFYYVSLSRLTGEVEGLYFDPGSTPYQVLRLKGLARGWPAMKFR</sequence>
<evidence type="ECO:0008006" key="5">
    <source>
        <dbReference type="Google" id="ProtNLM"/>
    </source>
</evidence>
<dbReference type="PANTHER" id="PTHR14534:SF3">
    <property type="entry name" value="GID COMPLEX SUBUNIT 4 HOMOLOG"/>
    <property type="match status" value="1"/>
</dbReference>
<feature type="region of interest" description="Disordered" evidence="2">
    <location>
        <begin position="1"/>
        <end position="117"/>
    </location>
</feature>
<evidence type="ECO:0000313" key="3">
    <source>
        <dbReference type="EMBL" id="KAK5707985.1"/>
    </source>
</evidence>
<dbReference type="GO" id="GO:0007039">
    <property type="term" value="P:protein catabolic process in the vacuole"/>
    <property type="evidence" value="ECO:0007669"/>
    <property type="project" value="TreeGrafter"/>
</dbReference>
<evidence type="ECO:0000313" key="4">
    <source>
        <dbReference type="Proteomes" id="UP001310594"/>
    </source>
</evidence>
<feature type="compositionally biased region" description="Polar residues" evidence="2">
    <location>
        <begin position="146"/>
        <end position="163"/>
    </location>
</feature>
<feature type="compositionally biased region" description="Polar residues" evidence="2">
    <location>
        <begin position="99"/>
        <end position="112"/>
    </location>
</feature>
<proteinExistence type="inferred from homology"/>
<dbReference type="AlphaFoldDB" id="A0AAN7WKE1"/>
<feature type="compositionally biased region" description="Basic and acidic residues" evidence="2">
    <location>
        <begin position="185"/>
        <end position="201"/>
    </location>
</feature>
<dbReference type="GO" id="GO:0045721">
    <property type="term" value="P:negative regulation of gluconeogenesis"/>
    <property type="evidence" value="ECO:0007669"/>
    <property type="project" value="TreeGrafter"/>
</dbReference>
<dbReference type="Pfam" id="PF09783">
    <property type="entry name" value="Vac_ImportDeg"/>
    <property type="match status" value="1"/>
</dbReference>
<comment type="caution">
    <text evidence="3">The sequence shown here is derived from an EMBL/GenBank/DDBJ whole genome shotgun (WGS) entry which is preliminary data.</text>
</comment>
<dbReference type="GO" id="GO:0034657">
    <property type="term" value="C:GID complex"/>
    <property type="evidence" value="ECO:0007669"/>
    <property type="project" value="TreeGrafter"/>
</dbReference>
<feature type="compositionally biased region" description="Polar residues" evidence="2">
    <location>
        <begin position="8"/>
        <end position="20"/>
    </location>
</feature>
<feature type="compositionally biased region" description="Low complexity" evidence="2">
    <location>
        <begin position="164"/>
        <end position="184"/>
    </location>
</feature>
<comment type="similarity">
    <text evidence="1">Belongs to the GID4/VID24 family.</text>
</comment>
<feature type="compositionally biased region" description="Basic and acidic residues" evidence="2">
    <location>
        <begin position="23"/>
        <end position="59"/>
    </location>
</feature>
<organism evidence="3 4">
    <name type="scientific">Elasticomyces elasticus</name>
    <dbReference type="NCBI Taxonomy" id="574655"/>
    <lineage>
        <taxon>Eukaryota</taxon>
        <taxon>Fungi</taxon>
        <taxon>Dikarya</taxon>
        <taxon>Ascomycota</taxon>
        <taxon>Pezizomycotina</taxon>
        <taxon>Dothideomycetes</taxon>
        <taxon>Dothideomycetidae</taxon>
        <taxon>Mycosphaerellales</taxon>
        <taxon>Teratosphaeriaceae</taxon>
        <taxon>Elasticomyces</taxon>
    </lineage>
</organism>
<gene>
    <name evidence="3" type="ORF">LTR97_000524</name>
</gene>
<evidence type="ECO:0000256" key="2">
    <source>
        <dbReference type="SAM" id="MobiDB-lite"/>
    </source>
</evidence>
<reference evidence="3" key="1">
    <citation type="submission" date="2023-08" db="EMBL/GenBank/DDBJ databases">
        <title>Black Yeasts Isolated from many extreme environments.</title>
        <authorList>
            <person name="Coleine C."/>
            <person name="Stajich J.E."/>
            <person name="Selbmann L."/>
        </authorList>
    </citation>
    <scope>NUCLEOTIDE SEQUENCE</scope>
    <source>
        <strain evidence="3">CCFEE 5810</strain>
    </source>
</reference>
<evidence type="ECO:0000256" key="1">
    <source>
        <dbReference type="ARBA" id="ARBA00061469"/>
    </source>
</evidence>
<feature type="compositionally biased region" description="Basic and acidic residues" evidence="2">
    <location>
        <begin position="236"/>
        <end position="247"/>
    </location>
</feature>
<dbReference type="InterPro" id="IPR018618">
    <property type="entry name" value="GID4/10-like"/>
</dbReference>
<feature type="region of interest" description="Disordered" evidence="2">
    <location>
        <begin position="145"/>
        <end position="201"/>
    </location>
</feature>
<protein>
    <recommendedName>
        <fullName evidence="5">Vacuolar import and degradation protein-domain-containing protein</fullName>
    </recommendedName>
</protein>
<dbReference type="GO" id="GO:0006623">
    <property type="term" value="P:protein targeting to vacuole"/>
    <property type="evidence" value="ECO:0007669"/>
    <property type="project" value="TreeGrafter"/>
</dbReference>
<feature type="compositionally biased region" description="Basic and acidic residues" evidence="2">
    <location>
        <begin position="70"/>
        <end position="85"/>
    </location>
</feature>
<dbReference type="PANTHER" id="PTHR14534">
    <property type="entry name" value="VACUOLAR IMPORT AND DEGRADATION PROTEIN 24"/>
    <property type="match status" value="1"/>
</dbReference>